<gene>
    <name evidence="2" type="ORF">WH47_01283</name>
</gene>
<keyword evidence="3" id="KW-1185">Reference proteome</keyword>
<protein>
    <submittedName>
        <fullName evidence="2">Trans-Golgi network integral membrane protein 1</fullName>
    </submittedName>
</protein>
<reference evidence="2 3" key="1">
    <citation type="submission" date="2015-07" db="EMBL/GenBank/DDBJ databases">
        <title>The genome of Habropoda laboriosa.</title>
        <authorList>
            <person name="Pan H."/>
            <person name="Kapheim K."/>
        </authorList>
    </citation>
    <scope>NUCLEOTIDE SEQUENCE [LARGE SCALE GENOMIC DNA]</scope>
    <source>
        <strain evidence="2">0110345459</strain>
    </source>
</reference>
<sequence>MLKSSVTENKNTSFATKSKDVNLNQQSNVNNDSSALNQHKKVVDKLDEKVEDSKKLENHNVNALSNEALENINDPNEDIKTSTISEDTQDHENSANQNNWNHGDTPNDANDAPDMIIDTGDQGQNIPDPSEQRDDIISHYHNITSEEESHFFTYFTVVSLISIAAYIGYHNKQKILAIVLEGRRSRNSRGRRRPSTANYRKLNCTLEEAVTSQCNANVTHVIY</sequence>
<name>A0A0L7QZE3_9HYME</name>
<evidence type="ECO:0000313" key="3">
    <source>
        <dbReference type="Proteomes" id="UP000053825"/>
    </source>
</evidence>
<feature type="compositionally biased region" description="Polar residues" evidence="1">
    <location>
        <begin position="1"/>
        <end position="37"/>
    </location>
</feature>
<dbReference type="OrthoDB" id="5846619at2759"/>
<dbReference type="Pfam" id="PF17818">
    <property type="entry name" value="KCT2"/>
    <property type="match status" value="1"/>
</dbReference>
<accession>A0A0L7QZE3</accession>
<evidence type="ECO:0000256" key="1">
    <source>
        <dbReference type="SAM" id="MobiDB-lite"/>
    </source>
</evidence>
<dbReference type="InterPro" id="IPR037645">
    <property type="entry name" value="KCT2"/>
</dbReference>
<dbReference type="AlphaFoldDB" id="A0A0L7QZE3"/>
<feature type="region of interest" description="Disordered" evidence="1">
    <location>
        <begin position="56"/>
        <end position="114"/>
    </location>
</feature>
<feature type="region of interest" description="Disordered" evidence="1">
    <location>
        <begin position="1"/>
        <end position="39"/>
    </location>
</feature>
<dbReference type="PANTHER" id="PTHR16502">
    <property type="entry name" value="KERATINOCYTE-ASSOCIATED TRANSMEMBRANE PROTEIN 2"/>
    <property type="match status" value="1"/>
</dbReference>
<dbReference type="EMBL" id="KQ414681">
    <property type="protein sequence ID" value="KOC63968.1"/>
    <property type="molecule type" value="Genomic_DNA"/>
</dbReference>
<evidence type="ECO:0000313" key="2">
    <source>
        <dbReference type="EMBL" id="KOC63968.1"/>
    </source>
</evidence>
<dbReference type="STRING" id="597456.A0A0L7QZE3"/>
<feature type="compositionally biased region" description="Polar residues" evidence="1">
    <location>
        <begin position="94"/>
        <end position="108"/>
    </location>
</feature>
<proteinExistence type="predicted"/>
<dbReference type="Proteomes" id="UP000053825">
    <property type="component" value="Unassembled WGS sequence"/>
</dbReference>
<dbReference type="PANTHER" id="PTHR16502:SF0">
    <property type="entry name" value="KERATINOCYTE-ASSOCIATED TRANSMEMBRANE PROTEIN 2"/>
    <property type="match status" value="1"/>
</dbReference>
<organism evidence="2 3">
    <name type="scientific">Habropoda laboriosa</name>
    <dbReference type="NCBI Taxonomy" id="597456"/>
    <lineage>
        <taxon>Eukaryota</taxon>
        <taxon>Metazoa</taxon>
        <taxon>Ecdysozoa</taxon>
        <taxon>Arthropoda</taxon>
        <taxon>Hexapoda</taxon>
        <taxon>Insecta</taxon>
        <taxon>Pterygota</taxon>
        <taxon>Neoptera</taxon>
        <taxon>Endopterygota</taxon>
        <taxon>Hymenoptera</taxon>
        <taxon>Apocrita</taxon>
        <taxon>Aculeata</taxon>
        <taxon>Apoidea</taxon>
        <taxon>Anthophila</taxon>
        <taxon>Apidae</taxon>
        <taxon>Habropoda</taxon>
    </lineage>
</organism>